<sequence length="1219" mass="133364">MPTSVLLDGRLKSSRMVALTAILGFAAAGVAALNHTTPSTFPHSPVPERPRGGCAVLCSEAGPDGFRWGVVHRLAALDACGKTQLLESNIRFPLTRDDQGATDLRACTADGDEYRNQEYGPSCGTGSPAESSKADIQLLSGRSSGQASLASSADVAEAARELARNLEVDPTCSEVARLAKKGSAVLGVFVGGEVQKSSVAALLDKYADYIESASDSFSSASAAQLCGPKQARSVQHSFGIISDAAGDIAAVHGALGQWYNGECLEGLEASEVWPDQDPHSGLLPRAECKTYEVRSGDDCWSIATKKCGLKDVAALYKLNSKAKKWCEVDGILPGDHFCCNKGTMPDFTPKPNKDGTCKHELKPDLRPKKKDDGTCFWVAIENKLCDEIQTQYFLKDGDFDKFNKGKTWGWAGCNRLAPKQRICLSDGDPPLPATDGDALCGPTVVGTKKPAKGKKFADLNPCPLNACCNVWGQCGTTVDFCVDTTVNKTPGTAKNNTNGCVSNCGTDIVNNDKGPSSFSRVAYFEAWNKERDCLHMDVTEISEKTYTHIHFSFGTITDNFEINVKDVQKQFDMMVNWDTKLKKIISFGGWAFSTEPATISVFRRGVTKDYREKFASNVVAFVNKHQLDGVDFDWEYPGADDIPGTTPGGPDDGDNYVEFLKLVRSKLADSKSVSIAAPASYWYLQWFPMKDIGKVVDYIIYMTYDLHGQWDVNNEYAQPGCKSGTCLRSHVNKTETESALSMVTKAGVPSTKLFIGISSFGRSFKMAKKDCKGPMCKYLGAKNKSPAKKGECTGESGYLADAEIRQIMLIGDGYGGAPYESWYDKESDSDMLVYDNVEWVAYMGAKTKEKRVDWYKGLNFGGVSDWAVDLGLDRADTEREGDGDLDLGDFKECDWSATFSSLKNLADKSEGMDPVCAAVHALRVLTDMLHDAMDGYDDVADGYDGLFDTYANYIKKTLNSRLEEFMREGSKHFKCLGARGLNAKKDDASSLPCEDVRKKPGIYENWNFWYELDDKKGYEDGLWDFGIDPDWTHRGFPRGKDDVEIPDPKEVMDKARGNLKAVESEFFAMEIDMSLGQWEGSPEDVIQVLSAPVFMLMDALTSIKEVKEMGKEIEEAQEKDLILTILSGVLFLIPFVGAALGAAAGLSVYEIIDDPSSAPFAILGMLLGTGRVGGARAYRDLGKIRKDMKGNGAAEKMGDTWKKQDPHVQKIVSNSCRRK</sequence>
<evidence type="ECO:0000313" key="18">
    <source>
        <dbReference type="Proteomes" id="UP000838763"/>
    </source>
</evidence>
<dbReference type="PROSITE" id="PS51782">
    <property type="entry name" value="LYSM"/>
    <property type="match status" value="1"/>
</dbReference>
<dbReference type="SUPFAM" id="SSF57016">
    <property type="entry name" value="Plant lectins/antimicrobial peptides"/>
    <property type="match status" value="1"/>
</dbReference>
<dbReference type="GO" id="GO:0008061">
    <property type="term" value="F:chitin binding"/>
    <property type="evidence" value="ECO:0007669"/>
    <property type="project" value="UniProtKB-KW"/>
</dbReference>
<dbReference type="CDD" id="cd02878">
    <property type="entry name" value="GH18_zymocin_alpha"/>
    <property type="match status" value="1"/>
</dbReference>
<dbReference type="CDD" id="cd00118">
    <property type="entry name" value="LysM"/>
    <property type="match status" value="1"/>
</dbReference>
<evidence type="ECO:0000256" key="11">
    <source>
        <dbReference type="ARBA" id="ARBA00023295"/>
    </source>
</evidence>
<evidence type="ECO:0000313" key="17">
    <source>
        <dbReference type="EMBL" id="CAI4210330.1"/>
    </source>
</evidence>
<evidence type="ECO:0000256" key="4">
    <source>
        <dbReference type="ARBA" id="ARBA00012729"/>
    </source>
</evidence>
<evidence type="ECO:0000259" key="15">
    <source>
        <dbReference type="PROSITE" id="PS51782"/>
    </source>
</evidence>
<dbReference type="InterPro" id="IPR011583">
    <property type="entry name" value="Chitinase_II/V-like_cat"/>
</dbReference>
<dbReference type="InterPro" id="IPR017853">
    <property type="entry name" value="GH"/>
</dbReference>
<dbReference type="InterPro" id="IPR001223">
    <property type="entry name" value="Glyco_hydro18_cat"/>
</dbReference>
<keyword evidence="10" id="KW-0119">Carbohydrate metabolism</keyword>
<evidence type="ECO:0000256" key="9">
    <source>
        <dbReference type="ARBA" id="ARBA00023026"/>
    </source>
</evidence>
<dbReference type="SUPFAM" id="SSF54556">
    <property type="entry name" value="Chitinase insertion domain"/>
    <property type="match status" value="1"/>
</dbReference>
<dbReference type="PROSITE" id="PS01095">
    <property type="entry name" value="GH18_1"/>
    <property type="match status" value="1"/>
</dbReference>
<dbReference type="InterPro" id="IPR029070">
    <property type="entry name" value="Chitinase_insertion_sf"/>
</dbReference>
<keyword evidence="14" id="KW-0472">Membrane</keyword>
<evidence type="ECO:0000256" key="5">
    <source>
        <dbReference type="ARBA" id="ARBA00022525"/>
    </source>
</evidence>
<dbReference type="PANTHER" id="PTHR47700">
    <property type="entry name" value="V CHITINASE, PUTATIVE (AFU_ORTHOLOGUE AFUA_6G13720)-RELATED"/>
    <property type="match status" value="1"/>
</dbReference>
<keyword evidence="5" id="KW-0964">Secreted</keyword>
<feature type="domain" description="LysM" evidence="15">
    <location>
        <begin position="289"/>
        <end position="339"/>
    </location>
</feature>
<dbReference type="Gene3D" id="3.10.50.10">
    <property type="match status" value="1"/>
</dbReference>
<dbReference type="OrthoDB" id="73875at2759"/>
<keyword evidence="7 13" id="KW-0378">Hydrolase</keyword>
<feature type="domain" description="GH18" evidence="16">
    <location>
        <begin position="518"/>
        <end position="905"/>
    </location>
</feature>
<dbReference type="Gene3D" id="3.10.350.10">
    <property type="entry name" value="LysM domain"/>
    <property type="match status" value="1"/>
</dbReference>
<keyword evidence="18" id="KW-1185">Reference proteome</keyword>
<dbReference type="InterPro" id="IPR018392">
    <property type="entry name" value="LysM"/>
</dbReference>
<keyword evidence="14" id="KW-0812">Transmembrane</keyword>
<dbReference type="PROSITE" id="PS51910">
    <property type="entry name" value="GH18_2"/>
    <property type="match status" value="1"/>
</dbReference>
<evidence type="ECO:0000256" key="3">
    <source>
        <dbReference type="ARBA" id="ARBA00008682"/>
    </source>
</evidence>
<evidence type="ECO:0000256" key="2">
    <source>
        <dbReference type="ARBA" id="ARBA00004613"/>
    </source>
</evidence>
<dbReference type="Gene3D" id="3.20.20.80">
    <property type="entry name" value="Glycosidases"/>
    <property type="match status" value="1"/>
</dbReference>
<proteinExistence type="inferred from homology"/>
<evidence type="ECO:0000256" key="13">
    <source>
        <dbReference type="RuleBase" id="RU000489"/>
    </source>
</evidence>
<accession>A0A9P1GTL5</accession>
<evidence type="ECO:0000256" key="6">
    <source>
        <dbReference type="ARBA" id="ARBA00022669"/>
    </source>
</evidence>
<dbReference type="GO" id="GO:0006032">
    <property type="term" value="P:chitin catabolic process"/>
    <property type="evidence" value="ECO:0007669"/>
    <property type="project" value="UniProtKB-KW"/>
</dbReference>
<dbReference type="EC" id="3.2.1.14" evidence="4"/>
<dbReference type="InterPro" id="IPR036779">
    <property type="entry name" value="LysM_dom_sf"/>
</dbReference>
<evidence type="ECO:0000259" key="16">
    <source>
        <dbReference type="PROSITE" id="PS51910"/>
    </source>
</evidence>
<comment type="similarity">
    <text evidence="3">Belongs to the glycosyl hydrolase 18 family. Chitinase class V subfamily.</text>
</comment>
<reference evidence="17" key="1">
    <citation type="submission" date="2022-11" db="EMBL/GenBank/DDBJ databases">
        <authorList>
            <person name="Scott C."/>
            <person name="Bruce N."/>
        </authorList>
    </citation>
    <scope>NUCLEOTIDE SEQUENCE</scope>
</reference>
<dbReference type="InterPro" id="IPR036861">
    <property type="entry name" value="Endochitinase-like_sf"/>
</dbReference>
<dbReference type="Gene3D" id="3.30.60.10">
    <property type="entry name" value="Endochitinase-like"/>
    <property type="match status" value="1"/>
</dbReference>
<name>A0A9P1GTL5_9PEZI</name>
<keyword evidence="12" id="KW-0624">Polysaccharide degradation</keyword>
<dbReference type="GO" id="GO:0008843">
    <property type="term" value="F:endochitinase activity"/>
    <property type="evidence" value="ECO:0007669"/>
    <property type="project" value="UniProtKB-EC"/>
</dbReference>
<dbReference type="Pfam" id="PF00704">
    <property type="entry name" value="Glyco_hydro_18"/>
    <property type="match status" value="1"/>
</dbReference>
<dbReference type="SUPFAM" id="SSF51445">
    <property type="entry name" value="(Trans)glycosidases"/>
    <property type="match status" value="1"/>
</dbReference>
<keyword evidence="6" id="KW-0147">Chitin-binding</keyword>
<dbReference type="EMBL" id="CALLCH030000001">
    <property type="protein sequence ID" value="CAI4210330.1"/>
    <property type="molecule type" value="Genomic_DNA"/>
</dbReference>
<evidence type="ECO:0000256" key="14">
    <source>
        <dbReference type="SAM" id="Phobius"/>
    </source>
</evidence>
<dbReference type="InterPro" id="IPR053214">
    <property type="entry name" value="LysM12-like"/>
</dbReference>
<dbReference type="GO" id="GO:0000272">
    <property type="term" value="P:polysaccharide catabolic process"/>
    <property type="evidence" value="ECO:0007669"/>
    <property type="project" value="UniProtKB-KW"/>
</dbReference>
<organism evidence="17 18">
    <name type="scientific">Parascedosporium putredinis</name>
    <dbReference type="NCBI Taxonomy" id="1442378"/>
    <lineage>
        <taxon>Eukaryota</taxon>
        <taxon>Fungi</taxon>
        <taxon>Dikarya</taxon>
        <taxon>Ascomycota</taxon>
        <taxon>Pezizomycotina</taxon>
        <taxon>Sordariomycetes</taxon>
        <taxon>Hypocreomycetidae</taxon>
        <taxon>Microascales</taxon>
        <taxon>Microascaceae</taxon>
        <taxon>Parascedosporium</taxon>
    </lineage>
</organism>
<dbReference type="CDD" id="cd00035">
    <property type="entry name" value="ChtBD1"/>
    <property type="match status" value="1"/>
</dbReference>
<comment type="subcellular location">
    <subcellularLocation>
        <location evidence="2">Secreted</location>
    </subcellularLocation>
</comment>
<evidence type="ECO:0000256" key="12">
    <source>
        <dbReference type="ARBA" id="ARBA00023326"/>
    </source>
</evidence>
<evidence type="ECO:0000256" key="7">
    <source>
        <dbReference type="ARBA" id="ARBA00022801"/>
    </source>
</evidence>
<keyword evidence="11 13" id="KW-0326">Glycosidase</keyword>
<protein>
    <recommendedName>
        <fullName evidence="4">chitinase</fullName>
        <ecNumber evidence="4">3.2.1.14</ecNumber>
    </recommendedName>
</protein>
<evidence type="ECO:0000256" key="1">
    <source>
        <dbReference type="ARBA" id="ARBA00000822"/>
    </source>
</evidence>
<dbReference type="InterPro" id="IPR001579">
    <property type="entry name" value="Glyco_hydro_18_chit_AS"/>
</dbReference>
<keyword evidence="8" id="KW-0146">Chitin degradation</keyword>
<gene>
    <name evidence="17" type="ORF">PPNO1_LOCUS132</name>
</gene>
<dbReference type="SMART" id="SM00636">
    <property type="entry name" value="Glyco_18"/>
    <property type="match status" value="1"/>
</dbReference>
<comment type="catalytic activity">
    <reaction evidence="1">
        <text>Random endo-hydrolysis of N-acetyl-beta-D-glucosaminide (1-&gt;4)-beta-linkages in chitin and chitodextrins.</text>
        <dbReference type="EC" id="3.2.1.14"/>
    </reaction>
</comment>
<keyword evidence="14" id="KW-1133">Transmembrane helix</keyword>
<dbReference type="Proteomes" id="UP000838763">
    <property type="component" value="Unassembled WGS sequence"/>
</dbReference>
<dbReference type="GO" id="GO:0005576">
    <property type="term" value="C:extracellular region"/>
    <property type="evidence" value="ECO:0007669"/>
    <property type="project" value="UniProtKB-SubCell"/>
</dbReference>
<evidence type="ECO:0000256" key="8">
    <source>
        <dbReference type="ARBA" id="ARBA00023024"/>
    </source>
</evidence>
<dbReference type="AlphaFoldDB" id="A0A9P1GTL5"/>
<feature type="transmembrane region" description="Helical" evidence="14">
    <location>
        <begin position="1121"/>
        <end position="1146"/>
    </location>
</feature>
<keyword evidence="9" id="KW-0843">Virulence</keyword>
<dbReference type="PANTHER" id="PTHR47700:SF2">
    <property type="entry name" value="CHITINASE"/>
    <property type="match status" value="1"/>
</dbReference>
<evidence type="ECO:0000256" key="10">
    <source>
        <dbReference type="ARBA" id="ARBA00023277"/>
    </source>
</evidence>
<comment type="caution">
    <text evidence="17">The sequence shown here is derived from an EMBL/GenBank/DDBJ whole genome shotgun (WGS) entry which is preliminary data.</text>
</comment>